<evidence type="ECO:0000313" key="7">
    <source>
        <dbReference type="EMBL" id="CAL5997899.1"/>
    </source>
</evidence>
<keyword evidence="6" id="KW-1133">Transmembrane helix</keyword>
<comment type="caution">
    <text evidence="7">The sequence shown here is derived from an EMBL/GenBank/DDBJ whole genome shotgun (WGS) entry which is preliminary data.</text>
</comment>
<protein>
    <submittedName>
        <fullName evidence="7">Serine_palmitoyltransferase 1</fullName>
    </submittedName>
</protein>
<keyword evidence="6" id="KW-0812">Transmembrane</keyword>
<evidence type="ECO:0000313" key="8">
    <source>
        <dbReference type="Proteomes" id="UP001642409"/>
    </source>
</evidence>
<organism evidence="7 8">
    <name type="scientific">Hexamita inflata</name>
    <dbReference type="NCBI Taxonomy" id="28002"/>
    <lineage>
        <taxon>Eukaryota</taxon>
        <taxon>Metamonada</taxon>
        <taxon>Diplomonadida</taxon>
        <taxon>Hexamitidae</taxon>
        <taxon>Hexamitinae</taxon>
        <taxon>Hexamita</taxon>
    </lineage>
</organism>
<keyword evidence="5" id="KW-0012">Acyltransferase</keyword>
<evidence type="ECO:0000256" key="6">
    <source>
        <dbReference type="SAM" id="Phobius"/>
    </source>
</evidence>
<dbReference type="InterPro" id="IPR015424">
    <property type="entry name" value="PyrdxlP-dep_Trfase"/>
</dbReference>
<dbReference type="Proteomes" id="UP001642409">
    <property type="component" value="Unassembled WGS sequence"/>
</dbReference>
<keyword evidence="6" id="KW-0472">Membrane</keyword>
<comment type="cofactor">
    <cofactor evidence="1">
        <name>pyridoxal 5'-phosphate</name>
        <dbReference type="ChEBI" id="CHEBI:597326"/>
    </cofactor>
</comment>
<dbReference type="PANTHER" id="PTHR13693">
    <property type="entry name" value="CLASS II AMINOTRANSFERASE/8-AMINO-7-OXONONANOATE SYNTHASE"/>
    <property type="match status" value="1"/>
</dbReference>
<proteinExistence type="inferred from homology"/>
<dbReference type="EMBL" id="CAXDID020000037">
    <property type="protein sequence ID" value="CAL5997899.1"/>
    <property type="molecule type" value="Genomic_DNA"/>
</dbReference>
<keyword evidence="3" id="KW-0808">Transferase</keyword>
<accession>A0ABP1HMM1</accession>
<dbReference type="InterPro" id="IPR015421">
    <property type="entry name" value="PyrdxlP-dep_Trfase_major"/>
</dbReference>
<evidence type="ECO:0000256" key="4">
    <source>
        <dbReference type="ARBA" id="ARBA00022898"/>
    </source>
</evidence>
<name>A0ABP1HMM1_9EUKA</name>
<gene>
    <name evidence="7" type="ORF">HINF_LOCUS15472</name>
</gene>
<evidence type="ECO:0000256" key="3">
    <source>
        <dbReference type="ARBA" id="ARBA00022679"/>
    </source>
</evidence>
<evidence type="ECO:0000256" key="1">
    <source>
        <dbReference type="ARBA" id="ARBA00001933"/>
    </source>
</evidence>
<comment type="similarity">
    <text evidence="2">Belongs to the class-II pyridoxal-phosphate-dependent aminotransferase family.</text>
</comment>
<dbReference type="SUPFAM" id="SSF53383">
    <property type="entry name" value="PLP-dependent transferases"/>
    <property type="match status" value="1"/>
</dbReference>
<keyword evidence="4" id="KW-0663">Pyridoxal phosphate</keyword>
<dbReference type="Gene3D" id="3.40.640.10">
    <property type="entry name" value="Type I PLP-dependent aspartate aminotransferase-like (Major domain)"/>
    <property type="match status" value="1"/>
</dbReference>
<feature type="transmembrane region" description="Helical" evidence="6">
    <location>
        <begin position="6"/>
        <end position="23"/>
    </location>
</feature>
<sequence>MKVQYIAAVSGFAIIYPMVILRRKMHNKMKERKDQAQSILNTVQCQKPQYTQQNETQTMIFDTNKAIDYFKTQLNKYGFGSCGPRGFLGSFTSHLMLEKDLEDYYDAPSIIFSSFASTIQSSLSSVVPDFVIYFDNCSPEIRRLQESQKVIVISEADFITEKFSAELTQLLAQPMNAWVVFDSTSLTVELMKVCNQFKLRTLMNEKGFLQLGKTKRGTTEHLNDKAGKEVISNRDIDLITTSFEDTFGIPGGACSGAMLLIGNMRTAALGYCYSASQSPSLVAVIRWMMREILNEK</sequence>
<dbReference type="PANTHER" id="PTHR13693:SF2">
    <property type="entry name" value="SERINE PALMITOYLTRANSFERASE 1"/>
    <property type="match status" value="1"/>
</dbReference>
<reference evidence="7 8" key="1">
    <citation type="submission" date="2024-07" db="EMBL/GenBank/DDBJ databases">
        <authorList>
            <person name="Akdeniz Z."/>
        </authorList>
    </citation>
    <scope>NUCLEOTIDE SEQUENCE [LARGE SCALE GENOMIC DNA]</scope>
</reference>
<evidence type="ECO:0000256" key="2">
    <source>
        <dbReference type="ARBA" id="ARBA00008392"/>
    </source>
</evidence>
<keyword evidence="8" id="KW-1185">Reference proteome</keyword>
<dbReference type="InterPro" id="IPR050087">
    <property type="entry name" value="AON_synthase_class-II"/>
</dbReference>
<evidence type="ECO:0000256" key="5">
    <source>
        <dbReference type="ARBA" id="ARBA00023315"/>
    </source>
</evidence>